<organism evidence="1 2">
    <name type="scientific">Pistacia integerrima</name>
    <dbReference type="NCBI Taxonomy" id="434235"/>
    <lineage>
        <taxon>Eukaryota</taxon>
        <taxon>Viridiplantae</taxon>
        <taxon>Streptophyta</taxon>
        <taxon>Embryophyta</taxon>
        <taxon>Tracheophyta</taxon>
        <taxon>Spermatophyta</taxon>
        <taxon>Magnoliopsida</taxon>
        <taxon>eudicotyledons</taxon>
        <taxon>Gunneridae</taxon>
        <taxon>Pentapetalae</taxon>
        <taxon>rosids</taxon>
        <taxon>malvids</taxon>
        <taxon>Sapindales</taxon>
        <taxon>Anacardiaceae</taxon>
        <taxon>Pistacia</taxon>
    </lineage>
</organism>
<reference evidence="2" key="1">
    <citation type="journal article" date="2023" name="G3 (Bethesda)">
        <title>Genome assembly and association tests identify interacting loci associated with vigor, precocity, and sex in interspecific pistachio rootstocks.</title>
        <authorList>
            <person name="Palmer W."/>
            <person name="Jacygrad E."/>
            <person name="Sagayaradj S."/>
            <person name="Cavanaugh K."/>
            <person name="Han R."/>
            <person name="Bertier L."/>
            <person name="Beede B."/>
            <person name="Kafkas S."/>
            <person name="Golino D."/>
            <person name="Preece J."/>
            <person name="Michelmore R."/>
        </authorList>
    </citation>
    <scope>NUCLEOTIDE SEQUENCE [LARGE SCALE GENOMIC DNA]</scope>
</reference>
<comment type="caution">
    <text evidence="1">The sequence shown here is derived from an EMBL/GenBank/DDBJ whole genome shotgun (WGS) entry which is preliminary data.</text>
</comment>
<dbReference type="Proteomes" id="UP001163603">
    <property type="component" value="Chromosome 4"/>
</dbReference>
<proteinExistence type="predicted"/>
<protein>
    <submittedName>
        <fullName evidence="1">Uncharacterized protein</fullName>
    </submittedName>
</protein>
<accession>A0ACC0YXE0</accession>
<name>A0ACC0YXE0_9ROSI</name>
<gene>
    <name evidence="1" type="ORF">Pint_18991</name>
</gene>
<keyword evidence="2" id="KW-1185">Reference proteome</keyword>
<sequence>MENTDSKYLHVKIRAIFTLFHLSFFVCHLAYGVHGNSLYSYNATENILLACGSSYRFLSEDQTRTWFGDNSSQYFPLFETQYNASIASAAPKIPSSSSEKCYLKARLSHSPFTYIFNLTAGQKFIRLYFYPTSYPEFDNSKAFFSVKAGSFTLLSNFSASITAAAIGQDTFFKEFCLSVEEGEKLNITFTPSPDYQQAFAFVNGIEIVSMPTNLYYTEAPTKALKFLNQPTNPIYSIENSTALETVYRVNIGGRLISPYLDTGMFRTWFGSYTDYLTYARPGYLRYNSSMPLKFSRMANYTAPAEVYQSAMTMGLDQETNANYILTWEFPVDSAFTYFVRLHFCEFQIEITKVGDKVFQVDIANETAESHLDIIALGNGNGVPIYKDYAVIIGGKGNEKKQNLSVALHPTAKWMSTYSDATLNGVEIFKVDNHGNLAGPNPDPIPPSSVPQPNPQPKNNNKTIIAIVAGVASGFVVLSLLLLFIFRRARKVKNSGSRTGASFWATFSSFTTKSTKSRGSSLPSDICTHFSFSEITAATNNFDDVFIIGVGGFGNVYKGYVDDGSTPVAIKRLNPGSQQGAQEFNTEIEMLSRLRHRHLVSLIGYCNDHGEMILVYDYMLQHLTEKSDVYSFGVVLFEVLCARPPILRTGDKKQVSLAFWAQQSYRNGTLDQIIDPFLKGKISPECLNKFAEVAMSCLDDNGMRRPSMSEVVWGLEFALQLQETAEKNEKFGDDNQDGRKRGVDYDEIPLMKYESDVDSGFLFSSIGEHVLESKSISSVTPTTSDDQSLTIKSSDSRNVSGAVFSEIMNPQGR</sequence>
<evidence type="ECO:0000313" key="2">
    <source>
        <dbReference type="Proteomes" id="UP001163603"/>
    </source>
</evidence>
<dbReference type="EMBL" id="CM047739">
    <property type="protein sequence ID" value="KAJ0043312.1"/>
    <property type="molecule type" value="Genomic_DNA"/>
</dbReference>
<evidence type="ECO:0000313" key="1">
    <source>
        <dbReference type="EMBL" id="KAJ0043312.1"/>
    </source>
</evidence>